<sequence length="327" mass="35918">MSLNTGQNGVGGTNPPALTIQDGFEDFGKQSRAPSGSSILDEGAIEEHGRTYHSYKQGTYLLPNDGAEQDRLDLQHAAVSLLLDGKLAWAPVVEPKNVLDVGTGTGIWAIEYAKRHPDCAVIGSDLSMIQPTDAAANCSFVKEDAENDEWAYQCDFFDYVHLRLLFTCFGDIRPVLRNVYKHLKPGGWVEFQDHTPEVFSSDGSSSGTAMERFGETLAKGLAAYGRDATRMKHLKDVLAAEGYIDIVEKVLPYPVGDWPKHPKYRDVGKWMAENVVRGLEGSVKMLLAGGLSTADVHDLVAQVKLEIQSGHVHAYMPFYVVYARKGD</sequence>
<dbReference type="Proteomes" id="UP000829364">
    <property type="component" value="Chromosome 1"/>
</dbReference>
<dbReference type="EMBL" id="CP086354">
    <property type="protein sequence ID" value="UNI13582.1"/>
    <property type="molecule type" value="Genomic_DNA"/>
</dbReference>
<dbReference type="OrthoDB" id="2013972at2759"/>
<organism evidence="3 4">
    <name type="scientific">Purpureocillium takamizusanense</name>
    <dbReference type="NCBI Taxonomy" id="2060973"/>
    <lineage>
        <taxon>Eukaryota</taxon>
        <taxon>Fungi</taxon>
        <taxon>Dikarya</taxon>
        <taxon>Ascomycota</taxon>
        <taxon>Pezizomycotina</taxon>
        <taxon>Sordariomycetes</taxon>
        <taxon>Hypocreomycetidae</taxon>
        <taxon>Hypocreales</taxon>
        <taxon>Ophiocordycipitaceae</taxon>
        <taxon>Purpureocillium</taxon>
    </lineage>
</organism>
<feature type="region of interest" description="Disordered" evidence="2">
    <location>
        <begin position="1"/>
        <end position="22"/>
    </location>
</feature>
<dbReference type="CDD" id="cd02440">
    <property type="entry name" value="AdoMet_MTases"/>
    <property type="match status" value="1"/>
</dbReference>
<dbReference type="AlphaFoldDB" id="A0A9Q8Q6Y7"/>
<keyword evidence="4" id="KW-1185">Reference proteome</keyword>
<dbReference type="PANTHER" id="PTHR43591:SF102">
    <property type="entry name" value="S-ADENOSYL-L-METHIONINE-DEPENDENT METHYLTRANSFERASE"/>
    <property type="match status" value="1"/>
</dbReference>
<dbReference type="InterPro" id="IPR029063">
    <property type="entry name" value="SAM-dependent_MTases_sf"/>
</dbReference>
<evidence type="ECO:0000313" key="4">
    <source>
        <dbReference type="Proteomes" id="UP000829364"/>
    </source>
</evidence>
<dbReference type="Pfam" id="PF13489">
    <property type="entry name" value="Methyltransf_23"/>
    <property type="match status" value="1"/>
</dbReference>
<dbReference type="PANTHER" id="PTHR43591">
    <property type="entry name" value="METHYLTRANSFERASE"/>
    <property type="match status" value="1"/>
</dbReference>
<accession>A0A9Q8Q6Y7</accession>
<dbReference type="RefSeq" id="XP_047837063.1">
    <property type="nucleotide sequence ID" value="XM_047981105.1"/>
</dbReference>
<comment type="similarity">
    <text evidence="1">Belongs to the methyltransferase superfamily. LaeA methyltransferase family.</text>
</comment>
<dbReference type="Gene3D" id="3.40.50.150">
    <property type="entry name" value="Vaccinia Virus protein VP39"/>
    <property type="match status" value="1"/>
</dbReference>
<name>A0A9Q8Q6Y7_9HYPO</name>
<evidence type="ECO:0000256" key="1">
    <source>
        <dbReference type="ARBA" id="ARBA00038158"/>
    </source>
</evidence>
<dbReference type="SUPFAM" id="SSF53335">
    <property type="entry name" value="S-adenosyl-L-methionine-dependent methyltransferases"/>
    <property type="match status" value="1"/>
</dbReference>
<dbReference type="KEGG" id="ptkz:JDV02_000311"/>
<dbReference type="GO" id="GO:0008168">
    <property type="term" value="F:methyltransferase activity"/>
    <property type="evidence" value="ECO:0007669"/>
    <property type="project" value="TreeGrafter"/>
</dbReference>
<gene>
    <name evidence="3" type="ORF">JDV02_000311</name>
</gene>
<reference evidence="3" key="1">
    <citation type="submission" date="2021-11" db="EMBL/GenBank/DDBJ databases">
        <title>Purpureocillium_takamizusanense_genome.</title>
        <authorList>
            <person name="Nguyen N.-H."/>
        </authorList>
    </citation>
    <scope>NUCLEOTIDE SEQUENCE</scope>
    <source>
        <strain evidence="3">PT3</strain>
    </source>
</reference>
<evidence type="ECO:0008006" key="5">
    <source>
        <dbReference type="Google" id="ProtNLM"/>
    </source>
</evidence>
<protein>
    <recommendedName>
        <fullName evidence="5">S-adenosyl-L-methionine-dependent methyltransferase</fullName>
    </recommendedName>
</protein>
<evidence type="ECO:0000256" key="2">
    <source>
        <dbReference type="SAM" id="MobiDB-lite"/>
    </source>
</evidence>
<proteinExistence type="inferred from homology"/>
<evidence type="ECO:0000313" key="3">
    <source>
        <dbReference type="EMBL" id="UNI13582.1"/>
    </source>
</evidence>
<dbReference type="GeneID" id="72062277"/>